<keyword evidence="3" id="KW-1185">Reference proteome</keyword>
<evidence type="ECO:0000313" key="3">
    <source>
        <dbReference type="Proteomes" id="UP000215335"/>
    </source>
</evidence>
<proteinExistence type="predicted"/>
<feature type="non-terminal residue" evidence="2">
    <location>
        <position position="1"/>
    </location>
</feature>
<sequence>ISSINISKYADACNSLYLYSTNPLKRPLSDRNPEIQQRLEKFVVWSKDWVVPSGKTVSKPPCFSGIPLTVNALVTLYTDLKSDFPDYELAKGLCNQDSVEHDHAKLRGRGGYNSNPTCRMYRLAVRHIVSTDFIRSSNRGNVTREDSGSLMNSSSVDFSIIENAEALTNENIDLLEYESKELQEINELITAAETMDMYVNVDSTGMPEMSERNTFEANTITFFAEYIAKKCLRNFLVMNAKIVDFLTTDNEKYIHYREYSHYEPDTPDILYLTRPNELFMSVVYCQLEAFNIYHESKSLKRKRVRNSQIGSIETLFVMNIECML</sequence>
<dbReference type="InterPro" id="IPR048367">
    <property type="entry name" value="TNP-like_RNaseH_C"/>
</dbReference>
<dbReference type="Proteomes" id="UP000215335">
    <property type="component" value="Unassembled WGS sequence"/>
</dbReference>
<gene>
    <name evidence="2" type="ORF">TSAR_016217</name>
</gene>
<name>A0A232EGW5_9HYME</name>
<reference evidence="2 3" key="1">
    <citation type="journal article" date="2017" name="Curr. Biol.">
        <title>The Evolution of Venom by Co-option of Single-Copy Genes.</title>
        <authorList>
            <person name="Martinson E.O."/>
            <person name="Mrinalini"/>
            <person name="Kelkar Y.D."/>
            <person name="Chang C.H."/>
            <person name="Werren J.H."/>
        </authorList>
    </citation>
    <scope>NUCLEOTIDE SEQUENCE [LARGE SCALE GENOMIC DNA]</scope>
    <source>
        <strain evidence="2 3">Alberta</strain>
        <tissue evidence="2">Whole body</tissue>
    </source>
</reference>
<evidence type="ECO:0000259" key="1">
    <source>
        <dbReference type="Pfam" id="PF21789"/>
    </source>
</evidence>
<feature type="domain" description="Transposable element P transposase-like RNase H C-terminal" evidence="1">
    <location>
        <begin position="95"/>
        <end position="122"/>
    </location>
</feature>
<accession>A0A232EGW5</accession>
<dbReference type="OrthoDB" id="7550476at2759"/>
<organism evidence="2 3">
    <name type="scientific">Trichomalopsis sarcophagae</name>
    <dbReference type="NCBI Taxonomy" id="543379"/>
    <lineage>
        <taxon>Eukaryota</taxon>
        <taxon>Metazoa</taxon>
        <taxon>Ecdysozoa</taxon>
        <taxon>Arthropoda</taxon>
        <taxon>Hexapoda</taxon>
        <taxon>Insecta</taxon>
        <taxon>Pterygota</taxon>
        <taxon>Neoptera</taxon>
        <taxon>Endopterygota</taxon>
        <taxon>Hymenoptera</taxon>
        <taxon>Apocrita</taxon>
        <taxon>Proctotrupomorpha</taxon>
        <taxon>Chalcidoidea</taxon>
        <taxon>Pteromalidae</taxon>
        <taxon>Pteromalinae</taxon>
        <taxon>Trichomalopsis</taxon>
    </lineage>
</organism>
<dbReference type="AlphaFoldDB" id="A0A232EGW5"/>
<comment type="caution">
    <text evidence="2">The sequence shown here is derived from an EMBL/GenBank/DDBJ whole genome shotgun (WGS) entry which is preliminary data.</text>
</comment>
<protein>
    <recommendedName>
        <fullName evidence="1">Transposable element P transposase-like RNase H C-terminal domain-containing protein</fullName>
    </recommendedName>
</protein>
<evidence type="ECO:0000313" key="2">
    <source>
        <dbReference type="EMBL" id="OXU17596.1"/>
    </source>
</evidence>
<dbReference type="STRING" id="543379.A0A232EGW5"/>
<dbReference type="EMBL" id="NNAY01004655">
    <property type="protein sequence ID" value="OXU17596.1"/>
    <property type="molecule type" value="Genomic_DNA"/>
</dbReference>
<dbReference type="Pfam" id="PF21789">
    <property type="entry name" value="TNP-like_RNaseH_C"/>
    <property type="match status" value="1"/>
</dbReference>